<evidence type="ECO:0008006" key="3">
    <source>
        <dbReference type="Google" id="ProtNLM"/>
    </source>
</evidence>
<proteinExistence type="predicted"/>
<evidence type="ECO:0000313" key="2">
    <source>
        <dbReference type="EMBL" id="CRZ12755.1"/>
    </source>
</evidence>
<dbReference type="Gene3D" id="3.30.460.10">
    <property type="entry name" value="Beta Polymerase, domain 2"/>
    <property type="match status" value="1"/>
</dbReference>
<dbReference type="CDD" id="cd05402">
    <property type="entry name" value="NT_PAP_TUTase"/>
    <property type="match status" value="1"/>
</dbReference>
<evidence type="ECO:0000256" key="1">
    <source>
        <dbReference type="SAM" id="MobiDB-lite"/>
    </source>
</evidence>
<protein>
    <recommendedName>
        <fullName evidence="3">Polymerase nucleotidyl transferase domain-containing protein</fullName>
    </recommendedName>
</protein>
<organism evidence="2">
    <name type="scientific">Spongospora subterranea</name>
    <dbReference type="NCBI Taxonomy" id="70186"/>
    <lineage>
        <taxon>Eukaryota</taxon>
        <taxon>Sar</taxon>
        <taxon>Rhizaria</taxon>
        <taxon>Endomyxa</taxon>
        <taxon>Phytomyxea</taxon>
        <taxon>Plasmodiophorida</taxon>
        <taxon>Plasmodiophoridae</taxon>
        <taxon>Spongospora</taxon>
    </lineage>
</organism>
<name>A0A0H5REW8_9EUKA</name>
<dbReference type="SUPFAM" id="SSF81301">
    <property type="entry name" value="Nucleotidyltransferase"/>
    <property type="match status" value="1"/>
</dbReference>
<reference evidence="2" key="1">
    <citation type="submission" date="2015-04" db="EMBL/GenBank/DDBJ databases">
        <title>The genome sequence of the plant pathogenic Rhizarian Plasmodiophora brassicae reveals insights in its biotrophic life cycle and the origin of chitin synthesis.</title>
        <authorList>
            <person name="Schwelm A."/>
            <person name="Fogelqvist J."/>
            <person name="Knaust A."/>
            <person name="Julke S."/>
            <person name="Lilja T."/>
            <person name="Dhandapani V."/>
            <person name="Bonilla-Rosso G."/>
            <person name="Karlsson M."/>
            <person name="Shevchenko A."/>
            <person name="Choi S.R."/>
            <person name="Kim H.G."/>
            <person name="Park J.Y."/>
            <person name="Lim Y.P."/>
            <person name="Ludwig-Muller J."/>
            <person name="Dixelius C."/>
        </authorList>
    </citation>
    <scope>NUCLEOTIDE SEQUENCE</scope>
    <source>
        <tissue evidence="2">Potato root galls</tissue>
    </source>
</reference>
<sequence length="108" mass="12266">RQAWDKFRSSPEGERHIWESGGQSKRRRACIDKVRSTFPRLSTEVFGSYQQGLSIPLSDIDINYNGKISDALSIIRSIEGSYDIVPITTARVPVIKFKFHGFAFDVIC</sequence>
<feature type="region of interest" description="Disordered" evidence="1">
    <location>
        <begin position="1"/>
        <end position="21"/>
    </location>
</feature>
<dbReference type="InterPro" id="IPR043519">
    <property type="entry name" value="NT_sf"/>
</dbReference>
<feature type="compositionally biased region" description="Basic and acidic residues" evidence="1">
    <location>
        <begin position="1"/>
        <end position="18"/>
    </location>
</feature>
<feature type="non-terminal residue" evidence="2">
    <location>
        <position position="108"/>
    </location>
</feature>
<dbReference type="AlphaFoldDB" id="A0A0H5REW8"/>
<accession>A0A0H5REW8</accession>
<feature type="non-terminal residue" evidence="2">
    <location>
        <position position="1"/>
    </location>
</feature>
<dbReference type="EMBL" id="HACM01012313">
    <property type="protein sequence ID" value="CRZ12755.1"/>
    <property type="molecule type" value="Transcribed_RNA"/>
</dbReference>